<proteinExistence type="predicted"/>
<evidence type="ECO:0000313" key="1">
    <source>
        <dbReference type="EMBL" id="PXX77163.1"/>
    </source>
</evidence>
<dbReference type="Pfam" id="PF12663">
    <property type="entry name" value="DUF3788"/>
    <property type="match status" value="1"/>
</dbReference>
<name>A0A318KVC0_9FIRM</name>
<keyword evidence="2" id="KW-1185">Reference proteome</keyword>
<dbReference type="InterPro" id="IPR024265">
    <property type="entry name" value="DUF3788"/>
</dbReference>
<reference evidence="1 2" key="1">
    <citation type="submission" date="2018-05" db="EMBL/GenBank/DDBJ databases">
        <title>Genomic Encyclopedia of Type Strains, Phase IV (KMG-IV): sequencing the most valuable type-strain genomes for metagenomic binning, comparative biology and taxonomic classification.</title>
        <authorList>
            <person name="Goeker M."/>
        </authorList>
    </citation>
    <scope>NUCLEOTIDE SEQUENCE [LARGE SCALE GENOMIC DNA]</scope>
    <source>
        <strain evidence="1 2">JC118</strain>
    </source>
</reference>
<protein>
    <submittedName>
        <fullName evidence="1">Uncharacterized protein DUF3788</fullName>
    </submittedName>
</protein>
<dbReference type="OrthoDB" id="9090890at2"/>
<dbReference type="RefSeq" id="WP_022937299.1">
    <property type="nucleotide sequence ID" value="NZ_CABKRQ010000002.1"/>
</dbReference>
<dbReference type="AlphaFoldDB" id="A0A318KVC0"/>
<sequence length="137" mass="15951">MGERMLNKQVMPTMDEMRATCGSNAELFTKLNQWLHETYNTEEKIVFPYGNNYGWGVAHKIKQKLICNVFAEKDAFTVMLRLTNKQFDAVYDQVRKDTQVCIDNKYPCNDGGWVHYQVTNLENFEDIQQLLAVKCGK</sequence>
<gene>
    <name evidence="1" type="ORF">DES51_112103</name>
</gene>
<organism evidence="1 2">
    <name type="scientific">Dielma fastidiosa</name>
    <dbReference type="NCBI Taxonomy" id="1034346"/>
    <lineage>
        <taxon>Bacteria</taxon>
        <taxon>Bacillati</taxon>
        <taxon>Bacillota</taxon>
        <taxon>Erysipelotrichia</taxon>
        <taxon>Erysipelotrichales</taxon>
        <taxon>Erysipelotrichaceae</taxon>
        <taxon>Dielma</taxon>
    </lineage>
</organism>
<dbReference type="Proteomes" id="UP000247612">
    <property type="component" value="Unassembled WGS sequence"/>
</dbReference>
<accession>A0A318KVC0</accession>
<dbReference type="EMBL" id="QJKH01000012">
    <property type="protein sequence ID" value="PXX77163.1"/>
    <property type="molecule type" value="Genomic_DNA"/>
</dbReference>
<comment type="caution">
    <text evidence="1">The sequence shown here is derived from an EMBL/GenBank/DDBJ whole genome shotgun (WGS) entry which is preliminary data.</text>
</comment>
<dbReference type="STRING" id="1034346.GCA_000313565_00985"/>
<evidence type="ECO:0000313" key="2">
    <source>
        <dbReference type="Proteomes" id="UP000247612"/>
    </source>
</evidence>